<dbReference type="Proteomes" id="UP001500016">
    <property type="component" value="Unassembled WGS sequence"/>
</dbReference>
<sequence length="327" mass="33905">MLKHVLDVLELLDRPQTSGKLLADHLRGVLDAAGGDASAGDGPEITVTRVEGAKGGTDFVKVVVPGRNGKRAGASADPAPTLGVLGRLGGVGARPERTGIVSDADGAVAALSAAAKLLDMYGRGDVLEGDVILSTHVCPDAPTRPHDPVPFMDSPVSILDCNREEIDEAMDAVVSIDTTKGNRLLNHRGIALSPTVKEGWILRVSDTLLGVLETVTGEAAHVLPITTQDITPYGNGVHHINSIMQPCVATSAPVVGLALTAQSAVAGCATGASHETDIAAAGRFAIETAKEYGRGVVRFHDQAEFAHLVELYGPMTRLQSTEGAVED</sequence>
<name>A0ABP5I9Q2_9ACTN</name>
<comment type="caution">
    <text evidence="1">The sequence shown here is derived from an EMBL/GenBank/DDBJ whole genome shotgun (WGS) entry which is preliminary data.</text>
</comment>
<dbReference type="Pfam" id="PF06675">
    <property type="entry name" value="DUF1177"/>
    <property type="match status" value="1"/>
</dbReference>
<accession>A0ABP5I9Q2</accession>
<protein>
    <submittedName>
        <fullName evidence="1">DUF1177 domain-containing protein</fullName>
    </submittedName>
</protein>
<keyword evidence="2" id="KW-1185">Reference proteome</keyword>
<organism evidence="1 2">
    <name type="scientific">Streptomyces albiaxialis</name>
    <dbReference type="NCBI Taxonomy" id="329523"/>
    <lineage>
        <taxon>Bacteria</taxon>
        <taxon>Bacillati</taxon>
        <taxon>Actinomycetota</taxon>
        <taxon>Actinomycetes</taxon>
        <taxon>Kitasatosporales</taxon>
        <taxon>Streptomycetaceae</taxon>
        <taxon>Streptomyces</taxon>
    </lineage>
</organism>
<dbReference type="RefSeq" id="WP_344533131.1">
    <property type="nucleotide sequence ID" value="NZ_BAAAPE010000016.1"/>
</dbReference>
<gene>
    <name evidence="1" type="ORF">GCM10009801_63560</name>
</gene>
<evidence type="ECO:0000313" key="1">
    <source>
        <dbReference type="EMBL" id="GAA2095041.1"/>
    </source>
</evidence>
<evidence type="ECO:0000313" key="2">
    <source>
        <dbReference type="Proteomes" id="UP001500016"/>
    </source>
</evidence>
<reference evidence="2" key="1">
    <citation type="journal article" date="2019" name="Int. J. Syst. Evol. Microbiol.">
        <title>The Global Catalogue of Microorganisms (GCM) 10K type strain sequencing project: providing services to taxonomists for standard genome sequencing and annotation.</title>
        <authorList>
            <consortium name="The Broad Institute Genomics Platform"/>
            <consortium name="The Broad Institute Genome Sequencing Center for Infectious Disease"/>
            <person name="Wu L."/>
            <person name="Ma J."/>
        </authorList>
    </citation>
    <scope>NUCLEOTIDE SEQUENCE [LARGE SCALE GENOMIC DNA]</scope>
    <source>
        <strain evidence="2">JCM 15478</strain>
    </source>
</reference>
<dbReference type="EMBL" id="BAAAPE010000016">
    <property type="protein sequence ID" value="GAA2095041.1"/>
    <property type="molecule type" value="Genomic_DNA"/>
</dbReference>
<proteinExistence type="predicted"/>
<dbReference type="InterPro" id="IPR009561">
    <property type="entry name" value="DUF1177"/>
</dbReference>